<dbReference type="InterPro" id="IPR055209">
    <property type="entry name" value="RsiG-like_dom"/>
</dbReference>
<comment type="caution">
    <text evidence="3">The sequence shown here is derived from an EMBL/GenBank/DDBJ whole genome shotgun (WGS) entry which is preliminary data.</text>
</comment>
<feature type="domain" description="RsiG-like" evidence="2">
    <location>
        <begin position="80"/>
        <end position="131"/>
    </location>
</feature>
<dbReference type="Proteomes" id="UP001220022">
    <property type="component" value="Unassembled WGS sequence"/>
</dbReference>
<feature type="region of interest" description="Disordered" evidence="1">
    <location>
        <begin position="1"/>
        <end position="79"/>
    </location>
</feature>
<protein>
    <recommendedName>
        <fullName evidence="2">RsiG-like domain-containing protein</fullName>
    </recommendedName>
</protein>
<organism evidence="3 4">
    <name type="scientific">Streptantibioticus ferralitis</name>
    <dbReference type="NCBI Taxonomy" id="236510"/>
    <lineage>
        <taxon>Bacteria</taxon>
        <taxon>Bacillati</taxon>
        <taxon>Actinomycetota</taxon>
        <taxon>Actinomycetes</taxon>
        <taxon>Kitasatosporales</taxon>
        <taxon>Streptomycetaceae</taxon>
        <taxon>Streptantibioticus</taxon>
    </lineage>
</organism>
<evidence type="ECO:0000259" key="2">
    <source>
        <dbReference type="Pfam" id="PF22802"/>
    </source>
</evidence>
<gene>
    <name evidence="3" type="ORF">P2L57_27655</name>
</gene>
<evidence type="ECO:0000313" key="3">
    <source>
        <dbReference type="EMBL" id="MDF2259350.1"/>
    </source>
</evidence>
<feature type="compositionally biased region" description="Basic and acidic residues" evidence="1">
    <location>
        <begin position="55"/>
        <end position="66"/>
    </location>
</feature>
<proteinExistence type="predicted"/>
<dbReference type="InterPro" id="IPR049575">
    <property type="entry name" value="RsiG-like"/>
</dbReference>
<feature type="domain" description="RsiG-like" evidence="2">
    <location>
        <begin position="194"/>
        <end position="254"/>
    </location>
</feature>
<reference evidence="3 4" key="1">
    <citation type="submission" date="2023-03" db="EMBL/GenBank/DDBJ databases">
        <title>Draft genome sequence of type strain Streptomyces ferralitis JCM 14344.</title>
        <authorList>
            <person name="Klaysubun C."/>
            <person name="Duangmal K."/>
        </authorList>
    </citation>
    <scope>NUCLEOTIDE SEQUENCE [LARGE SCALE GENOMIC DNA]</scope>
    <source>
        <strain evidence="3 4">JCM 14344</strain>
    </source>
</reference>
<evidence type="ECO:0000313" key="4">
    <source>
        <dbReference type="Proteomes" id="UP001220022"/>
    </source>
</evidence>
<keyword evidence="4" id="KW-1185">Reference proteome</keyword>
<dbReference type="CDD" id="cd21107">
    <property type="entry name" value="RsiG"/>
    <property type="match status" value="1"/>
</dbReference>
<dbReference type="Pfam" id="PF22802">
    <property type="entry name" value="RsiG"/>
    <property type="match status" value="2"/>
</dbReference>
<name>A0ABT5Z8G9_9ACTN</name>
<feature type="compositionally biased region" description="Low complexity" evidence="1">
    <location>
        <begin position="11"/>
        <end position="22"/>
    </location>
</feature>
<sequence length="257" mass="28549">MRITIADTGQTSDTATTAATSDTDSRTETRTHARTALTVRTARNKEARMLQADALDPRTPRPDTPRSRAAAENPSEAVMPPLGTFRLAELRTLRRDAQQEEADLSYLRRLLQGRIDILRAELGRRTAPGDAKDQKHPKDSRPGRTLLVRPLLDRLPEILADGPSRGVRSARHVTLGTPHSEEYRQLAEEMLADVELSDLAARTDQELDAAMAKLVGREQQVSQRRRQLQTTVDGCSAEIARRYREGEARVDDLLSGG</sequence>
<evidence type="ECO:0000256" key="1">
    <source>
        <dbReference type="SAM" id="MobiDB-lite"/>
    </source>
</evidence>
<dbReference type="EMBL" id="JARHTQ010000022">
    <property type="protein sequence ID" value="MDF2259350.1"/>
    <property type="molecule type" value="Genomic_DNA"/>
</dbReference>
<accession>A0ABT5Z8G9</accession>